<dbReference type="InterPro" id="IPR050904">
    <property type="entry name" value="Adhesion/Biosynth-related"/>
</dbReference>
<dbReference type="GO" id="GO:0005615">
    <property type="term" value="C:extracellular space"/>
    <property type="evidence" value="ECO:0007669"/>
    <property type="project" value="TreeGrafter"/>
</dbReference>
<dbReference type="PROSITE" id="PS51257">
    <property type="entry name" value="PROKAR_LIPOPROTEIN"/>
    <property type="match status" value="1"/>
</dbReference>
<accession>A0A5D4H9I0</accession>
<feature type="domain" description="FAS1" evidence="1">
    <location>
        <begin position="32"/>
        <end position="162"/>
    </location>
</feature>
<name>A0A5D4H9I0_9SPHI</name>
<proteinExistence type="predicted"/>
<dbReference type="Proteomes" id="UP000322362">
    <property type="component" value="Unassembled WGS sequence"/>
</dbReference>
<sequence length="324" mass="36470">MQNIIKYLLIASCFALLIACEKEGTNRYSYDANLISMIISDNANLSQLDAANKRTELHDMLLQEGPFTQLAPSDDAFTTDVNTIGLSRLTNIMRYHVLNGVYDFNKLPFQFNQEIYSYTGGKMFVTKWTKGVDTVITINGAIITPVMKDAKNGKIQVINRVLEPYLFDYLSEVVGNEYDITLFNQVLERVPAVRSLLQKEGAYTIYAPNNAAMVSYGYSTLEIINEKPVEELERLVRYHIVPDRRFVYDYVLTTPTSGNTNVTTTETMLNGDNLTLTLVFNSGTGTYNKITLLGTRNTTETNLTRENILAGNGVLHIIDQVLLH</sequence>
<dbReference type="PROSITE" id="PS50213">
    <property type="entry name" value="FAS1"/>
    <property type="match status" value="2"/>
</dbReference>
<dbReference type="Pfam" id="PF02469">
    <property type="entry name" value="Fasciclin"/>
    <property type="match status" value="2"/>
</dbReference>
<dbReference type="InterPro" id="IPR000782">
    <property type="entry name" value="FAS1_domain"/>
</dbReference>
<comment type="caution">
    <text evidence="2">The sequence shown here is derived from an EMBL/GenBank/DDBJ whole genome shotgun (WGS) entry which is preliminary data.</text>
</comment>
<dbReference type="SMART" id="SM00554">
    <property type="entry name" value="FAS1"/>
    <property type="match status" value="2"/>
</dbReference>
<dbReference type="SUPFAM" id="SSF82153">
    <property type="entry name" value="FAS1 domain"/>
    <property type="match status" value="2"/>
</dbReference>
<reference evidence="2 3" key="1">
    <citation type="submission" date="2019-08" db="EMBL/GenBank/DDBJ databases">
        <title>Phlebobacter frassis gen. nov. sp. nov., a new member of family Sphingobacteriaceae isolated from sand fly rearing media.</title>
        <authorList>
            <person name="Kakumanu M.L."/>
            <person name="Marayati B.F."/>
            <person name="Wada-Katsumata A."/>
            <person name="Wasserberg G."/>
            <person name="Schal C."/>
            <person name="Apperson C.S."/>
            <person name="Ponnusamy L."/>
        </authorList>
    </citation>
    <scope>NUCLEOTIDE SEQUENCE [LARGE SCALE GENOMIC DNA]</scope>
    <source>
        <strain evidence="2 3">SSI9</strain>
    </source>
</reference>
<protein>
    <submittedName>
        <fullName evidence="2">Fasciclin domain-containing protein</fullName>
    </submittedName>
</protein>
<dbReference type="PANTHER" id="PTHR10900">
    <property type="entry name" value="PERIOSTIN-RELATED"/>
    <property type="match status" value="1"/>
</dbReference>
<feature type="domain" description="FAS1" evidence="1">
    <location>
        <begin position="167"/>
        <end position="322"/>
    </location>
</feature>
<evidence type="ECO:0000313" key="3">
    <source>
        <dbReference type="Proteomes" id="UP000322362"/>
    </source>
</evidence>
<dbReference type="RefSeq" id="WP_148918539.1">
    <property type="nucleotide sequence ID" value="NZ_VTAV01000003.1"/>
</dbReference>
<evidence type="ECO:0000259" key="1">
    <source>
        <dbReference type="PROSITE" id="PS50213"/>
    </source>
</evidence>
<organism evidence="2 3">
    <name type="scientific">Sphingobacterium phlebotomi</name>
    <dbReference type="NCBI Taxonomy" id="2605433"/>
    <lineage>
        <taxon>Bacteria</taxon>
        <taxon>Pseudomonadati</taxon>
        <taxon>Bacteroidota</taxon>
        <taxon>Sphingobacteriia</taxon>
        <taxon>Sphingobacteriales</taxon>
        <taxon>Sphingobacteriaceae</taxon>
        <taxon>Sphingobacterium</taxon>
    </lineage>
</organism>
<dbReference type="AlphaFoldDB" id="A0A5D4H9I0"/>
<dbReference type="EMBL" id="VTAV01000003">
    <property type="protein sequence ID" value="TYR36952.1"/>
    <property type="molecule type" value="Genomic_DNA"/>
</dbReference>
<evidence type="ECO:0000313" key="2">
    <source>
        <dbReference type="EMBL" id="TYR36952.1"/>
    </source>
</evidence>
<dbReference type="PANTHER" id="PTHR10900:SF77">
    <property type="entry name" value="FI19380P1"/>
    <property type="match status" value="1"/>
</dbReference>
<keyword evidence="3" id="KW-1185">Reference proteome</keyword>
<gene>
    <name evidence="2" type="ORF">FXV77_07170</name>
</gene>
<dbReference type="Gene3D" id="2.30.180.10">
    <property type="entry name" value="FAS1 domain"/>
    <property type="match status" value="2"/>
</dbReference>
<dbReference type="InterPro" id="IPR036378">
    <property type="entry name" value="FAS1_dom_sf"/>
</dbReference>